<evidence type="ECO:0000256" key="1">
    <source>
        <dbReference type="ARBA" id="ARBA00022723"/>
    </source>
</evidence>
<dbReference type="Proteomes" id="UP000053477">
    <property type="component" value="Unassembled WGS sequence"/>
</dbReference>
<organism evidence="6 7">
    <name type="scientific">Schizopora paradoxa</name>
    <dbReference type="NCBI Taxonomy" id="27342"/>
    <lineage>
        <taxon>Eukaryota</taxon>
        <taxon>Fungi</taxon>
        <taxon>Dikarya</taxon>
        <taxon>Basidiomycota</taxon>
        <taxon>Agaricomycotina</taxon>
        <taxon>Agaricomycetes</taxon>
        <taxon>Hymenochaetales</taxon>
        <taxon>Schizoporaceae</taxon>
        <taxon>Schizopora</taxon>
    </lineage>
</organism>
<dbReference type="AlphaFoldDB" id="A0A0H2RYK7"/>
<dbReference type="OrthoDB" id="437457at2759"/>
<feature type="domain" description="MYND-type" evidence="5">
    <location>
        <begin position="14"/>
        <end position="50"/>
    </location>
</feature>
<sequence length="261" mass="28807">METKQVQDTAGRVCPVCNTLATKRCSRCATVYYCSVEHQTEHWSDHKAECKKLQRSNAPPASTSTPQTLTAAQKNAQIPKSVGSMFTVDAILFPADEDRPRIVQMGFEVKSADDGGNGLTDTWHLYDMSYFERLLGDRMVGRSTVYFQKPGGAPIPDGYTLELVYRDNYANDGSKVNRCVQNLTGGNTVHSFRGNLLALRRPGSSEGGIPSDLVVNVEDADLEYMKNYFIGYGRKAMHHPDSLGANPSWLSSFGNVQVLNL</sequence>
<dbReference type="InParanoid" id="A0A0H2RYK7"/>
<keyword evidence="3" id="KW-0862">Zinc</keyword>
<dbReference type="Pfam" id="PF01753">
    <property type="entry name" value="zf-MYND"/>
    <property type="match status" value="1"/>
</dbReference>
<dbReference type="SUPFAM" id="SSF144232">
    <property type="entry name" value="HIT/MYND zinc finger-like"/>
    <property type="match status" value="1"/>
</dbReference>
<reference evidence="6 7" key="1">
    <citation type="submission" date="2015-04" db="EMBL/GenBank/DDBJ databases">
        <title>Complete genome sequence of Schizopora paradoxa KUC8140, a cosmopolitan wood degrader in East Asia.</title>
        <authorList>
            <consortium name="DOE Joint Genome Institute"/>
            <person name="Min B."/>
            <person name="Park H."/>
            <person name="Jang Y."/>
            <person name="Kim J.-J."/>
            <person name="Kim K.H."/>
            <person name="Pangilinan J."/>
            <person name="Lipzen A."/>
            <person name="Riley R."/>
            <person name="Grigoriev I.V."/>
            <person name="Spatafora J.W."/>
            <person name="Choi I.-G."/>
        </authorList>
    </citation>
    <scope>NUCLEOTIDE SEQUENCE [LARGE SCALE GENOMIC DNA]</scope>
    <source>
        <strain evidence="6 7">KUC8140</strain>
    </source>
</reference>
<dbReference type="STRING" id="27342.A0A0H2RYK7"/>
<name>A0A0H2RYK7_9AGAM</name>
<protein>
    <recommendedName>
        <fullName evidence="5">MYND-type domain-containing protein</fullName>
    </recommendedName>
</protein>
<gene>
    <name evidence="6" type="ORF">SCHPADRAFT_822557</name>
</gene>
<keyword evidence="2 4" id="KW-0863">Zinc-finger</keyword>
<keyword evidence="7" id="KW-1185">Reference proteome</keyword>
<dbReference type="GO" id="GO:0008270">
    <property type="term" value="F:zinc ion binding"/>
    <property type="evidence" value="ECO:0007669"/>
    <property type="project" value="UniProtKB-KW"/>
</dbReference>
<dbReference type="Gene3D" id="6.10.140.2220">
    <property type="match status" value="1"/>
</dbReference>
<evidence type="ECO:0000256" key="2">
    <source>
        <dbReference type="ARBA" id="ARBA00022771"/>
    </source>
</evidence>
<evidence type="ECO:0000256" key="4">
    <source>
        <dbReference type="PROSITE-ProRule" id="PRU00134"/>
    </source>
</evidence>
<dbReference type="PROSITE" id="PS50865">
    <property type="entry name" value="ZF_MYND_2"/>
    <property type="match status" value="1"/>
</dbReference>
<dbReference type="PROSITE" id="PS01360">
    <property type="entry name" value="ZF_MYND_1"/>
    <property type="match status" value="1"/>
</dbReference>
<proteinExistence type="predicted"/>
<evidence type="ECO:0000259" key="5">
    <source>
        <dbReference type="PROSITE" id="PS50865"/>
    </source>
</evidence>
<dbReference type="InterPro" id="IPR002893">
    <property type="entry name" value="Znf_MYND"/>
</dbReference>
<evidence type="ECO:0000256" key="3">
    <source>
        <dbReference type="ARBA" id="ARBA00022833"/>
    </source>
</evidence>
<evidence type="ECO:0000313" key="6">
    <source>
        <dbReference type="EMBL" id="KLO16839.1"/>
    </source>
</evidence>
<keyword evidence="1" id="KW-0479">Metal-binding</keyword>
<dbReference type="EMBL" id="KQ085911">
    <property type="protein sequence ID" value="KLO16839.1"/>
    <property type="molecule type" value="Genomic_DNA"/>
</dbReference>
<evidence type="ECO:0000313" key="7">
    <source>
        <dbReference type="Proteomes" id="UP000053477"/>
    </source>
</evidence>
<accession>A0A0H2RYK7</accession>